<accession>A0ABN2Z7H6</accession>
<evidence type="ECO:0000313" key="8">
    <source>
        <dbReference type="EMBL" id="GAA2138015.1"/>
    </source>
</evidence>
<name>A0ABN2Z7H6_9MICC</name>
<dbReference type="InterPro" id="IPR029063">
    <property type="entry name" value="SAM-dependent_MTases_sf"/>
</dbReference>
<evidence type="ECO:0000256" key="4">
    <source>
        <dbReference type="ARBA" id="ARBA00022679"/>
    </source>
</evidence>
<dbReference type="PANTHER" id="PTHR43619:SF2">
    <property type="entry name" value="S-ADENOSYL-L-METHIONINE-DEPENDENT METHYLTRANSFERASES SUPERFAMILY PROTEIN"/>
    <property type="match status" value="1"/>
</dbReference>
<sequence>MPGIVAAGTFRVIQLALLPLGVAAYVATVPRMLAYSRRTGVSATVFASLYTRCMQHRLQTRPDGPADRLMAVMPNVSQEGFRLETAPTLVGHLLTGYVPRIYRYPYRGRAPMHHQSTARTSYYDAAIQRHLAGVDQLVVLGAGFDTRVFRLSPENRVRYFEIDMPRTQAHKIAMLEKAGLPTNLATYVSADFETEDWMEKLVAAGFDPGRPAFFLWEAVTMYLDRASVEATLRRIAGTAPGSVVAFDYFSQEIVASRSPYMRYARAATNFVGEPLTFGIDNTPPARKSAADFVGSYGLVLEEHRNFGRETRRRSAPAGFVTAVVPAAVGHSPQETVAPETGAPANSQSENGLPNAAAHHDEGKP</sequence>
<comment type="caution">
    <text evidence="8">The sequence shown here is derived from an EMBL/GenBank/DDBJ whole genome shotgun (WGS) entry which is preliminary data.</text>
</comment>
<dbReference type="PANTHER" id="PTHR43619">
    <property type="entry name" value="S-ADENOSYL-L-METHIONINE-DEPENDENT METHYLTRANSFERASE YKTD-RELATED"/>
    <property type="match status" value="1"/>
</dbReference>
<evidence type="ECO:0000256" key="7">
    <source>
        <dbReference type="SAM" id="MobiDB-lite"/>
    </source>
</evidence>
<evidence type="ECO:0000313" key="9">
    <source>
        <dbReference type="Proteomes" id="UP001500102"/>
    </source>
</evidence>
<keyword evidence="4" id="KW-0808">Transferase</keyword>
<evidence type="ECO:0000256" key="1">
    <source>
        <dbReference type="ARBA" id="ARBA00003907"/>
    </source>
</evidence>
<evidence type="ECO:0000256" key="3">
    <source>
        <dbReference type="ARBA" id="ARBA00022603"/>
    </source>
</evidence>
<dbReference type="NCBIfam" id="TIGR00027">
    <property type="entry name" value="mthyl_TIGR00027"/>
    <property type="match status" value="1"/>
</dbReference>
<dbReference type="Gene3D" id="3.40.50.150">
    <property type="entry name" value="Vaccinia Virus protein VP39"/>
    <property type="match status" value="1"/>
</dbReference>
<protein>
    <recommendedName>
        <fullName evidence="6">S-adenosyl-L-methionine-dependent methyltransferase</fullName>
        <ecNumber evidence="6">2.1.1.-</ecNumber>
    </recommendedName>
</protein>
<dbReference type="EMBL" id="BAAAQB010000034">
    <property type="protein sequence ID" value="GAA2138015.1"/>
    <property type="molecule type" value="Genomic_DNA"/>
</dbReference>
<dbReference type="EC" id="2.1.1.-" evidence="6"/>
<evidence type="ECO:0000256" key="2">
    <source>
        <dbReference type="ARBA" id="ARBA00008138"/>
    </source>
</evidence>
<comment type="similarity">
    <text evidence="2 6">Belongs to the UPF0677 family.</text>
</comment>
<dbReference type="InterPro" id="IPR007213">
    <property type="entry name" value="Ppm1/Ppm2/Tcmp"/>
</dbReference>
<evidence type="ECO:0000256" key="6">
    <source>
        <dbReference type="RuleBase" id="RU362030"/>
    </source>
</evidence>
<gene>
    <name evidence="8" type="ORF">GCM10009825_24180</name>
</gene>
<comment type="function">
    <text evidence="1 6">Exhibits S-adenosyl-L-methionine-dependent methyltransferase activity.</text>
</comment>
<dbReference type="InterPro" id="IPR011610">
    <property type="entry name" value="SAM_mthyl_Trfase_ML2640-like"/>
</dbReference>
<dbReference type="Proteomes" id="UP001500102">
    <property type="component" value="Unassembled WGS sequence"/>
</dbReference>
<proteinExistence type="inferred from homology"/>
<evidence type="ECO:0000256" key="5">
    <source>
        <dbReference type="ARBA" id="ARBA00022691"/>
    </source>
</evidence>
<organism evidence="8 9">
    <name type="scientific">Arthrobacter humicola</name>
    <dbReference type="NCBI Taxonomy" id="409291"/>
    <lineage>
        <taxon>Bacteria</taxon>
        <taxon>Bacillati</taxon>
        <taxon>Actinomycetota</taxon>
        <taxon>Actinomycetes</taxon>
        <taxon>Micrococcales</taxon>
        <taxon>Micrococcaceae</taxon>
        <taxon>Arthrobacter</taxon>
    </lineage>
</organism>
<keyword evidence="3 6" id="KW-0489">Methyltransferase</keyword>
<keyword evidence="9" id="KW-1185">Reference proteome</keyword>
<keyword evidence="5 6" id="KW-0949">S-adenosyl-L-methionine</keyword>
<dbReference type="SUPFAM" id="SSF53335">
    <property type="entry name" value="S-adenosyl-L-methionine-dependent methyltransferases"/>
    <property type="match status" value="1"/>
</dbReference>
<feature type="region of interest" description="Disordered" evidence="7">
    <location>
        <begin position="330"/>
        <end position="364"/>
    </location>
</feature>
<dbReference type="Pfam" id="PF04072">
    <property type="entry name" value="LCM"/>
    <property type="match status" value="1"/>
</dbReference>
<reference evidence="8 9" key="1">
    <citation type="journal article" date="2019" name="Int. J. Syst. Evol. Microbiol.">
        <title>The Global Catalogue of Microorganisms (GCM) 10K type strain sequencing project: providing services to taxonomists for standard genome sequencing and annotation.</title>
        <authorList>
            <consortium name="The Broad Institute Genomics Platform"/>
            <consortium name="The Broad Institute Genome Sequencing Center for Infectious Disease"/>
            <person name="Wu L."/>
            <person name="Ma J."/>
        </authorList>
    </citation>
    <scope>NUCLEOTIDE SEQUENCE [LARGE SCALE GENOMIC DNA]</scope>
    <source>
        <strain evidence="8 9">JCM 15921</strain>
    </source>
</reference>
<dbReference type="RefSeq" id="WP_344365968.1">
    <property type="nucleotide sequence ID" value="NZ_BAAAQB010000034.1"/>
</dbReference>